<evidence type="ECO:0000313" key="1">
    <source>
        <dbReference type="EMBL" id="TFK72004.1"/>
    </source>
</evidence>
<gene>
    <name evidence="1" type="ORF">BDN72DRAFT_957605</name>
</gene>
<accession>A0ACD3B316</accession>
<name>A0ACD3B316_9AGAR</name>
<dbReference type="EMBL" id="ML208290">
    <property type="protein sequence ID" value="TFK72004.1"/>
    <property type="molecule type" value="Genomic_DNA"/>
</dbReference>
<organism evidence="1 2">
    <name type="scientific">Pluteus cervinus</name>
    <dbReference type="NCBI Taxonomy" id="181527"/>
    <lineage>
        <taxon>Eukaryota</taxon>
        <taxon>Fungi</taxon>
        <taxon>Dikarya</taxon>
        <taxon>Basidiomycota</taxon>
        <taxon>Agaricomycotina</taxon>
        <taxon>Agaricomycetes</taxon>
        <taxon>Agaricomycetidae</taxon>
        <taxon>Agaricales</taxon>
        <taxon>Pluteineae</taxon>
        <taxon>Pluteaceae</taxon>
        <taxon>Pluteus</taxon>
    </lineage>
</organism>
<sequence>MHTNNRKLDVRIPATSQTNSRLRLDITDGDSNHPSIKPHQFYHAQPLVKVDGSQVVLSVERNIPIQGTHLVLEIMELHTFHKNKTLFKVEGLWEDILCVLKQSDQEVVVYTIPNTQVKLTIKKESLLLLLQHAVLPKSLLESLGRAGVAMNVLIGIGDPLSQLHPTAELVFGLIKSVVGKLEKQKLCYEKLSVLFERMASLLPCFEQMKSLKNFGNVQQAIGPILAHMEAALKAVLNHSTFNSLKQFLDFIVSSPQADQFSDLSDKFDKLLVDYNTALQLDMAIVQENAKVKEALEKLNYVKVIPGNGCLENTRVSTLVDIENWAQNNSKQPVLWLCGPAGTGKSTIAATAVSKLENSKALAAFHTCRRDHESLRNPLQLWRNICHMHQQILDRPKPPAEC</sequence>
<dbReference type="Proteomes" id="UP000308600">
    <property type="component" value="Unassembled WGS sequence"/>
</dbReference>
<protein>
    <submittedName>
        <fullName evidence="1">Uncharacterized protein</fullName>
    </submittedName>
</protein>
<evidence type="ECO:0000313" key="2">
    <source>
        <dbReference type="Proteomes" id="UP000308600"/>
    </source>
</evidence>
<keyword evidence="2" id="KW-1185">Reference proteome</keyword>
<reference evidence="1 2" key="1">
    <citation type="journal article" date="2019" name="Nat. Ecol. Evol.">
        <title>Megaphylogeny resolves global patterns of mushroom evolution.</title>
        <authorList>
            <person name="Varga T."/>
            <person name="Krizsan K."/>
            <person name="Foldi C."/>
            <person name="Dima B."/>
            <person name="Sanchez-Garcia M."/>
            <person name="Sanchez-Ramirez S."/>
            <person name="Szollosi G.J."/>
            <person name="Szarkandi J.G."/>
            <person name="Papp V."/>
            <person name="Albert L."/>
            <person name="Andreopoulos W."/>
            <person name="Angelini C."/>
            <person name="Antonin V."/>
            <person name="Barry K.W."/>
            <person name="Bougher N.L."/>
            <person name="Buchanan P."/>
            <person name="Buyck B."/>
            <person name="Bense V."/>
            <person name="Catcheside P."/>
            <person name="Chovatia M."/>
            <person name="Cooper J."/>
            <person name="Damon W."/>
            <person name="Desjardin D."/>
            <person name="Finy P."/>
            <person name="Geml J."/>
            <person name="Haridas S."/>
            <person name="Hughes K."/>
            <person name="Justo A."/>
            <person name="Karasinski D."/>
            <person name="Kautmanova I."/>
            <person name="Kiss B."/>
            <person name="Kocsube S."/>
            <person name="Kotiranta H."/>
            <person name="LaButti K.M."/>
            <person name="Lechner B.E."/>
            <person name="Liimatainen K."/>
            <person name="Lipzen A."/>
            <person name="Lukacs Z."/>
            <person name="Mihaltcheva S."/>
            <person name="Morgado L.N."/>
            <person name="Niskanen T."/>
            <person name="Noordeloos M.E."/>
            <person name="Ohm R.A."/>
            <person name="Ortiz-Santana B."/>
            <person name="Ovrebo C."/>
            <person name="Racz N."/>
            <person name="Riley R."/>
            <person name="Savchenko A."/>
            <person name="Shiryaev A."/>
            <person name="Soop K."/>
            <person name="Spirin V."/>
            <person name="Szebenyi C."/>
            <person name="Tomsovsky M."/>
            <person name="Tulloss R.E."/>
            <person name="Uehling J."/>
            <person name="Grigoriev I.V."/>
            <person name="Vagvolgyi C."/>
            <person name="Papp T."/>
            <person name="Martin F.M."/>
            <person name="Miettinen O."/>
            <person name="Hibbett D.S."/>
            <person name="Nagy L.G."/>
        </authorList>
    </citation>
    <scope>NUCLEOTIDE SEQUENCE [LARGE SCALE GENOMIC DNA]</scope>
    <source>
        <strain evidence="1 2">NL-1719</strain>
    </source>
</reference>
<proteinExistence type="predicted"/>